<protein>
    <submittedName>
        <fullName evidence="1">Putative secreted protein</fullName>
    </submittedName>
</protein>
<organism evidence="1">
    <name type="scientific">Ixodes ricinus</name>
    <name type="common">Common tick</name>
    <name type="synonym">Acarus ricinus</name>
    <dbReference type="NCBI Taxonomy" id="34613"/>
    <lineage>
        <taxon>Eukaryota</taxon>
        <taxon>Metazoa</taxon>
        <taxon>Ecdysozoa</taxon>
        <taxon>Arthropoda</taxon>
        <taxon>Chelicerata</taxon>
        <taxon>Arachnida</taxon>
        <taxon>Acari</taxon>
        <taxon>Parasitiformes</taxon>
        <taxon>Ixodida</taxon>
        <taxon>Ixodoidea</taxon>
        <taxon>Ixodidae</taxon>
        <taxon>Ixodinae</taxon>
        <taxon>Ixodes</taxon>
    </lineage>
</organism>
<reference evidence="1" key="1">
    <citation type="submission" date="2019-12" db="EMBL/GenBank/DDBJ databases">
        <title>An insight into the sialome of adult female Ixodes ricinus ticks feeding for 6 days.</title>
        <authorList>
            <person name="Perner J."/>
            <person name="Ribeiro J.M.C."/>
        </authorList>
    </citation>
    <scope>NUCLEOTIDE SEQUENCE</scope>
    <source>
        <strain evidence="1">Semi-engorged</strain>
        <tissue evidence="1">Salivary glands</tissue>
    </source>
</reference>
<sequence length="108" mass="11761">MSSACSMVDMGGFGLALTTSLSAAGAPPASWAARPPPLFPPRRCACMVQLVSLDARDGGRETAAFLRRSCRSGPLCSYLLVFRTHHRRCRTLSTKPAHGSFRRWPIKI</sequence>
<evidence type="ECO:0000313" key="1">
    <source>
        <dbReference type="EMBL" id="MXU89494.1"/>
    </source>
</evidence>
<proteinExistence type="predicted"/>
<dbReference type="AlphaFoldDB" id="A0A6B0UHB2"/>
<accession>A0A6B0UHB2</accession>
<dbReference type="EMBL" id="GIFC01007411">
    <property type="protein sequence ID" value="MXU89494.1"/>
    <property type="molecule type" value="Transcribed_RNA"/>
</dbReference>
<name>A0A6B0UHB2_IXORI</name>